<accession>A0A212RS22</accession>
<dbReference type="RefSeq" id="WP_088521212.1">
    <property type="nucleotide sequence ID" value="NZ_FYDG01000006.1"/>
</dbReference>
<reference evidence="4" key="1">
    <citation type="submission" date="2017-06" db="EMBL/GenBank/DDBJ databases">
        <authorList>
            <person name="Varghese N."/>
            <person name="Submissions S."/>
        </authorList>
    </citation>
    <scope>NUCLEOTIDE SEQUENCE [LARGE SCALE GENOMIC DNA]</scope>
    <source>
        <strain evidence="4">DSM 137</strain>
    </source>
</reference>
<evidence type="ECO:0000256" key="1">
    <source>
        <dbReference type="SAM" id="Coils"/>
    </source>
</evidence>
<evidence type="ECO:0008006" key="5">
    <source>
        <dbReference type="Google" id="ProtNLM"/>
    </source>
</evidence>
<feature type="compositionally biased region" description="Pro residues" evidence="2">
    <location>
        <begin position="19"/>
        <end position="31"/>
    </location>
</feature>
<proteinExistence type="predicted"/>
<keyword evidence="1" id="KW-0175">Coiled coil</keyword>
<protein>
    <recommendedName>
        <fullName evidence="5">Flagellar assembly protein FliH/Type III secretion system HrpE domain-containing protein</fullName>
    </recommendedName>
</protein>
<evidence type="ECO:0000313" key="3">
    <source>
        <dbReference type="EMBL" id="SNB75294.1"/>
    </source>
</evidence>
<name>A0A212RS22_RHOAC</name>
<evidence type="ECO:0000313" key="4">
    <source>
        <dbReference type="Proteomes" id="UP000198418"/>
    </source>
</evidence>
<evidence type="ECO:0000256" key="2">
    <source>
        <dbReference type="SAM" id="MobiDB-lite"/>
    </source>
</evidence>
<organism evidence="3 4">
    <name type="scientific">Rhodoblastus acidophilus</name>
    <name type="common">Rhodopseudomonas acidophila</name>
    <dbReference type="NCBI Taxonomy" id="1074"/>
    <lineage>
        <taxon>Bacteria</taxon>
        <taxon>Pseudomonadati</taxon>
        <taxon>Pseudomonadota</taxon>
        <taxon>Alphaproteobacteria</taxon>
        <taxon>Hyphomicrobiales</taxon>
        <taxon>Rhodoblastaceae</taxon>
        <taxon>Rhodoblastus</taxon>
    </lineage>
</organism>
<dbReference type="EMBL" id="FYDG01000006">
    <property type="protein sequence ID" value="SNB75294.1"/>
    <property type="molecule type" value="Genomic_DNA"/>
</dbReference>
<dbReference type="OrthoDB" id="8017089at2"/>
<keyword evidence="4" id="KW-1185">Reference proteome</keyword>
<feature type="compositionally biased region" description="Basic and acidic residues" evidence="2">
    <location>
        <begin position="49"/>
        <end position="72"/>
    </location>
</feature>
<sequence>MKPVPFAEYLARQQAAATPEPPEPPAPSWPPPRKRSADEKPARQSPLLRRPEAPEVRRDVRQDGRQEPRFAEPRPAPSPAHKLEQTLLKAFEEGREAARHELVEERARLREQIEAQAAQERAKWAMTEGERLFEAHRAAFADFEQRCAQSVANILRPFLTQSVITRVTDELVRNLEVLFASRTHALFEISGPSDLLDALKAKFEGRSASIAYALSDSIDVRVRVEDTIIETQLAAWMQALGALPSDAEQGSGS</sequence>
<gene>
    <name evidence="3" type="ORF">SAMN06265338_106210</name>
</gene>
<dbReference type="AlphaFoldDB" id="A0A212RS22"/>
<feature type="region of interest" description="Disordered" evidence="2">
    <location>
        <begin position="1"/>
        <end position="81"/>
    </location>
</feature>
<feature type="coiled-coil region" evidence="1">
    <location>
        <begin position="88"/>
        <end position="119"/>
    </location>
</feature>
<dbReference type="Proteomes" id="UP000198418">
    <property type="component" value="Unassembled WGS sequence"/>
</dbReference>